<dbReference type="SMART" id="SM00248">
    <property type="entry name" value="ANK"/>
    <property type="match status" value="5"/>
</dbReference>
<dbReference type="InterPro" id="IPR003961">
    <property type="entry name" value="FN3_dom"/>
</dbReference>
<dbReference type="PROSITE" id="PS50297">
    <property type="entry name" value="ANK_REP_REGION"/>
    <property type="match status" value="3"/>
</dbReference>
<proteinExistence type="predicted"/>
<feature type="repeat" description="ANK" evidence="1">
    <location>
        <begin position="144"/>
        <end position="176"/>
    </location>
</feature>
<keyword evidence="4" id="KW-1185">Reference proteome</keyword>
<dbReference type="EMBL" id="OW240922">
    <property type="protein sequence ID" value="CAH2322308.1"/>
    <property type="molecule type" value="Genomic_DNA"/>
</dbReference>
<dbReference type="AlphaFoldDB" id="A0AAD1TAJ4"/>
<dbReference type="Pfam" id="PF00023">
    <property type="entry name" value="Ank"/>
    <property type="match status" value="1"/>
</dbReference>
<dbReference type="InterPro" id="IPR013783">
    <property type="entry name" value="Ig-like_fold"/>
</dbReference>
<gene>
    <name evidence="3" type="ORF">PECUL_23A001028</name>
</gene>
<dbReference type="GO" id="GO:0005634">
    <property type="term" value="C:nucleus"/>
    <property type="evidence" value="ECO:0007669"/>
    <property type="project" value="TreeGrafter"/>
</dbReference>
<dbReference type="Proteomes" id="UP001295444">
    <property type="component" value="Chromosome 11"/>
</dbReference>
<dbReference type="SUPFAM" id="SSF48403">
    <property type="entry name" value="Ankyrin repeat"/>
    <property type="match status" value="1"/>
</dbReference>
<feature type="repeat" description="ANK" evidence="1">
    <location>
        <begin position="250"/>
        <end position="277"/>
    </location>
</feature>
<feature type="repeat" description="ANK" evidence="1">
    <location>
        <begin position="210"/>
        <end position="242"/>
    </location>
</feature>
<organism evidence="3 4">
    <name type="scientific">Pelobates cultripes</name>
    <name type="common">Western spadefoot toad</name>
    <dbReference type="NCBI Taxonomy" id="61616"/>
    <lineage>
        <taxon>Eukaryota</taxon>
        <taxon>Metazoa</taxon>
        <taxon>Chordata</taxon>
        <taxon>Craniata</taxon>
        <taxon>Vertebrata</taxon>
        <taxon>Euteleostomi</taxon>
        <taxon>Amphibia</taxon>
        <taxon>Batrachia</taxon>
        <taxon>Anura</taxon>
        <taxon>Pelobatoidea</taxon>
        <taxon>Pelobatidae</taxon>
        <taxon>Pelobates</taxon>
    </lineage>
</organism>
<evidence type="ECO:0000256" key="1">
    <source>
        <dbReference type="PROSITE-ProRule" id="PRU00023"/>
    </source>
</evidence>
<accession>A0AAD1TAJ4</accession>
<evidence type="ECO:0000313" key="4">
    <source>
        <dbReference type="Proteomes" id="UP001295444"/>
    </source>
</evidence>
<dbReference type="PROSITE" id="PS50853">
    <property type="entry name" value="FN3"/>
    <property type="match status" value="1"/>
</dbReference>
<dbReference type="PRINTS" id="PR01415">
    <property type="entry name" value="ANKYRIN"/>
</dbReference>
<dbReference type="SUPFAM" id="SSF49265">
    <property type="entry name" value="Fibronectin type III"/>
    <property type="match status" value="1"/>
</dbReference>
<dbReference type="PROSITE" id="PS50088">
    <property type="entry name" value="ANK_REPEAT"/>
    <property type="match status" value="5"/>
</dbReference>
<dbReference type="GO" id="GO:0042981">
    <property type="term" value="P:regulation of apoptotic process"/>
    <property type="evidence" value="ECO:0007669"/>
    <property type="project" value="TreeGrafter"/>
</dbReference>
<sequence>MEFTGGEEVIQKPDPPVVGKVTHYSIELYWDIHRVFEHKGPSNEWIKFSIEEEDAKTHSYGTIYSGYSRKHTVEGLEPSSQYRFRLKVTGCDGEFKYSPVVSVSTTREPMTEEQLHQAINSNDEAKVISILQTGHMKADTPDKFGVTPLMAAAQKGYLRLVELLIDYGTDVNQEDGSGKNSLMLACFSGQLAVAQYLRKQGATWESRDKCGSTAMHWAADGGHLKVIQWMINDGCEVDVKDHQSEWTPLMRVSAITGNTDIAQILIIAGANVNAKDRDGKTPLMIAALNNHENLVRLLIEKGAKCDIKTEYGISIMDMAKAFNRQSVVDILEELQNEHP</sequence>
<evidence type="ECO:0000313" key="3">
    <source>
        <dbReference type="EMBL" id="CAH2322308.1"/>
    </source>
</evidence>
<dbReference type="CDD" id="cd00063">
    <property type="entry name" value="FN3"/>
    <property type="match status" value="1"/>
</dbReference>
<dbReference type="Pfam" id="PF12796">
    <property type="entry name" value="Ank_2"/>
    <property type="match status" value="2"/>
</dbReference>
<reference evidence="3" key="1">
    <citation type="submission" date="2022-03" db="EMBL/GenBank/DDBJ databases">
        <authorList>
            <person name="Alioto T."/>
            <person name="Alioto T."/>
            <person name="Gomez Garrido J."/>
        </authorList>
    </citation>
    <scope>NUCLEOTIDE SEQUENCE</scope>
</reference>
<feature type="domain" description="Fibronectin type-III" evidence="2">
    <location>
        <begin position="12"/>
        <end position="109"/>
    </location>
</feature>
<dbReference type="PANTHER" id="PTHR24183">
    <property type="entry name" value="FIBRONECTIN TYPE 3 AND ANKYRIN REPEAT DOMAINS PROTEIN 1"/>
    <property type="match status" value="1"/>
</dbReference>
<dbReference type="InterPro" id="IPR036116">
    <property type="entry name" value="FN3_sf"/>
</dbReference>
<dbReference type="Gene3D" id="1.25.40.20">
    <property type="entry name" value="Ankyrin repeat-containing domain"/>
    <property type="match status" value="1"/>
</dbReference>
<evidence type="ECO:0000259" key="2">
    <source>
        <dbReference type="PROSITE" id="PS50853"/>
    </source>
</evidence>
<protein>
    <submittedName>
        <fullName evidence="3">Fibronectin type 3 and ankyrin repeat domains 1 isoform X2</fullName>
    </submittedName>
</protein>
<feature type="repeat" description="ANK" evidence="1">
    <location>
        <begin position="278"/>
        <end position="310"/>
    </location>
</feature>
<name>A0AAD1TAJ4_PELCU</name>
<keyword evidence="1" id="KW-0040">ANK repeat</keyword>
<dbReference type="Gene3D" id="2.60.40.10">
    <property type="entry name" value="Immunoglobulins"/>
    <property type="match status" value="1"/>
</dbReference>
<dbReference type="InterPro" id="IPR002110">
    <property type="entry name" value="Ankyrin_rpt"/>
</dbReference>
<dbReference type="PANTHER" id="PTHR24183:SF1">
    <property type="entry name" value="FIBRONECTIN TYPE 3 AND ANKYRIN REPEAT DOMAINS PROTEIN 1"/>
    <property type="match status" value="1"/>
</dbReference>
<dbReference type="InterPro" id="IPR036770">
    <property type="entry name" value="Ankyrin_rpt-contain_sf"/>
</dbReference>
<feature type="repeat" description="ANK" evidence="1">
    <location>
        <begin position="177"/>
        <end position="209"/>
    </location>
</feature>